<feature type="compositionally biased region" description="Basic residues" evidence="8">
    <location>
        <begin position="222"/>
        <end position="232"/>
    </location>
</feature>
<comment type="catalytic activity">
    <reaction evidence="1">
        <text>ATP + protein L-histidine = ADP + protein N-phospho-L-histidine.</text>
        <dbReference type="EC" id="2.7.13.3"/>
    </reaction>
</comment>
<dbReference type="Pfam" id="PF07910">
    <property type="entry name" value="Peptidase_C78"/>
    <property type="match status" value="1"/>
</dbReference>
<dbReference type="PANTHER" id="PTHR43047:SF72">
    <property type="entry name" value="OSMOSENSING HISTIDINE PROTEIN KINASE SLN1"/>
    <property type="match status" value="1"/>
</dbReference>
<dbReference type="InterPro" id="IPR000014">
    <property type="entry name" value="PAS"/>
</dbReference>
<feature type="compositionally biased region" description="Low complexity" evidence="8">
    <location>
        <begin position="198"/>
        <end position="212"/>
    </location>
</feature>
<protein>
    <recommendedName>
        <fullName evidence="2">histidine kinase</fullName>
        <ecNumber evidence="2">2.7.13.3</ecNumber>
    </recommendedName>
</protein>
<feature type="compositionally biased region" description="Basic and acidic residues" evidence="8">
    <location>
        <begin position="233"/>
        <end position="242"/>
    </location>
</feature>
<dbReference type="SMART" id="SM00448">
    <property type="entry name" value="REC"/>
    <property type="match status" value="1"/>
</dbReference>
<dbReference type="Gene3D" id="3.30.450.20">
    <property type="entry name" value="PAS domain"/>
    <property type="match status" value="1"/>
</dbReference>
<dbReference type="PROSITE" id="PS50110">
    <property type="entry name" value="RESPONSE_REGULATORY"/>
    <property type="match status" value="1"/>
</dbReference>
<feature type="modified residue" description="4-aspartylphosphate" evidence="7">
    <location>
        <position position="1877"/>
    </location>
</feature>
<reference evidence="11" key="2">
    <citation type="submission" date="2020-08" db="EMBL/GenBank/DDBJ databases">
        <title>Draft Genome Sequence of Cumin Blight Pathogen Alternaria burnsii.</title>
        <authorList>
            <person name="Feng Z."/>
        </authorList>
    </citation>
    <scope>NUCLEOTIDE SEQUENCE</scope>
    <source>
        <strain evidence="11">CBS107.38</strain>
    </source>
</reference>
<evidence type="ECO:0000256" key="1">
    <source>
        <dbReference type="ARBA" id="ARBA00000085"/>
    </source>
</evidence>
<dbReference type="CDD" id="cd17546">
    <property type="entry name" value="REC_hyHK_CKI1_RcsC-like"/>
    <property type="match status" value="1"/>
</dbReference>
<dbReference type="PROSITE" id="PS50109">
    <property type="entry name" value="HIS_KIN"/>
    <property type="match status" value="1"/>
</dbReference>
<evidence type="ECO:0000256" key="2">
    <source>
        <dbReference type="ARBA" id="ARBA00012438"/>
    </source>
</evidence>
<keyword evidence="6" id="KW-0378">Hydrolase</keyword>
<keyword evidence="5 11" id="KW-0418">Kinase</keyword>
<dbReference type="RefSeq" id="XP_038783177.1">
    <property type="nucleotide sequence ID" value="XM_038934375.1"/>
</dbReference>
<dbReference type="GO" id="GO:0000155">
    <property type="term" value="F:phosphorelay sensor kinase activity"/>
    <property type="evidence" value="ECO:0007669"/>
    <property type="project" value="InterPro"/>
</dbReference>
<feature type="compositionally biased region" description="Low complexity" evidence="8">
    <location>
        <begin position="1676"/>
        <end position="1706"/>
    </location>
</feature>
<dbReference type="InterPro" id="IPR012462">
    <property type="entry name" value="UFSP1/2_DUB_cat"/>
</dbReference>
<dbReference type="Gene3D" id="3.40.50.2300">
    <property type="match status" value="1"/>
</dbReference>
<feature type="region of interest" description="Disordered" evidence="8">
    <location>
        <begin position="1666"/>
        <end position="1811"/>
    </location>
</feature>
<dbReference type="Gene3D" id="3.90.70.130">
    <property type="match status" value="1"/>
</dbReference>
<feature type="compositionally biased region" description="Polar residues" evidence="8">
    <location>
        <begin position="2015"/>
        <end position="2024"/>
    </location>
</feature>
<feature type="region of interest" description="Disordered" evidence="8">
    <location>
        <begin position="98"/>
        <end position="144"/>
    </location>
</feature>
<dbReference type="SUPFAM" id="SSF55785">
    <property type="entry name" value="PYP-like sensor domain (PAS domain)"/>
    <property type="match status" value="1"/>
</dbReference>
<dbReference type="CDD" id="cd16922">
    <property type="entry name" value="HATPase_EvgS-ArcB-TorS-like"/>
    <property type="match status" value="1"/>
</dbReference>
<evidence type="ECO:0000256" key="8">
    <source>
        <dbReference type="SAM" id="MobiDB-lite"/>
    </source>
</evidence>
<evidence type="ECO:0000313" key="12">
    <source>
        <dbReference type="Proteomes" id="UP000596902"/>
    </source>
</evidence>
<sequence>MLSHGSQQRLSRQNQPHAHEVTVSIHVNNETPHTVTHSTCLSPGSAGRHLHVRKLTCTGMMSQMELLECPMCKFTVLPKDDYMLQLHFEQAHTEDSPFVIEDDPEPLPPTLVPRPSSTQHDTEDTPSSDDSEEEESAVKCPDLDCGELVPLSDFNDHIEYHNAETLSFDETTGKYHSRRSSATMQSSTSSRRSHASRAKTTTSERSLSTELSDTLKTEAHSRKSKRHTHRQRRDTNDSEKSTIGRSILGFNPFAKADRTIKPPIKSARLGKSELGPYAWEKRMPRWLHDQLEAGPKITAVNRIGRDGRLIKYDQVQNETPGIIPILAQLSALDRSVKQAYYCHPSTLHVGKTPHEGGFCGYRNIQMLLSYIQGAKAQGHEEFPGRLPTILKMQDHIEDAWDKGINEIGRVQTGGIRDTRKYIGTPEAQAFFLNSEINCAVEQFSDNKDRDVAAHELLLAAMERYFARAAASDGSNVNKTLLPPIYLQQPGHSISVIGFERHLNGSCNLVVYDPMYHTSPAMHKLLGRKNIRTARPEVLHAYRRGVGKLRKYAAYEILMLTATPPLFPAWDVLRQFPDCRFVYAFFRARTLGYDVYPEDHFLQNFPWQLYGGLWSCDDARFARAEPMNALTALALRRITSEGSSSCSNNNSPTSPTNFFTNSSFQHTPTDEDDRLPSWVGSLDGSANGFVSRSQYASSRPVYDMGALSAALPQPSLMRSHLSLLTDLGRKYPGFPTPLSPTLTARETYPSPASDAGSGLATPRALGSAVRTVSAMSTNSSNIYGPPRCYDLGGYGQCSPQMGLIDEVLTKPETRNGCHTPSTSSQGIGGLATPPTSPSRCVSPRTVMLKKIATKQGLPELSPNSMRDSGSRLESHTSTRIPGAYPASPPSSIRSFQSASYRQTACPSFPIANGVESEATSPIDPCGTMLFYTSNRSIDSGLLGVHPLSEPQVAEYRFWRPCGRRICGFGCGGANVGETAAARRLFKEVEEVSPVVEQEIKEEGELERDVDYEHGLDGASDGGYGNGGGEFSTSTWAGRRLVMDWNQPSACPGTSVMENLDKLSATGLPVFDLNEENLQRKDWTTTPIGARESWPIALTCLVNTCVLPMPHCAAIFWGKDMIVIHNLAWEKARGGLDGQATKARDSYDHEALGTLRTVLRGRTVKVAARYFLKNFAEEKNQQLLLSTILDESGTRQGVLAQLLENQNVDRYIPIEGLDELSRQHPGRQVKDKESQQQSKHKSTEQADSMSTSMFQRFAELLPNGLAILDKDAEAIFVNDGFFRLTTNKGNNEFRSWPESIHPDDYEDVMTAYRKAFESRTELQIEFRCDVAEPEEMKSKGEQWRLFLLKPLAEEVESGFISAVIDITDIKQAQLTQEKAANDARDRKEQQERFIDMVSHEIRNPLSAVLHLAEEVREITKEIGADHEDVRDQVADILDAADTILLCVSHQNTLVDDILSFSKLDSMMLSLVPRPTKPKWEFSQALRVFHSEFKAKNIKFHYAMDVSYEEQKVDSVVADLNRMKQVLVNLITNAIKFTSKKNGDRNITVSMGASVERPTSYPPNVIYFSEEKEAFHLDSTMTSEWGSGAAMYLMVAVKDTGIGISKEGQAKLFERFRQATPKTQERYGGSGLGLFISRKLCTLHGGDIGVSSKEGEGSTFGFFFKVRRATGGNDEGRPSGQSRSNSETSNSSSRPGESGSRPSRPGISRANSNLSSIKERNDERPEAKSLASHHGVDSEEVEPSLKDPPVENRPEAHPESNEDARYKETQKATEEIKTIKPNVEKRLPDLRRGETHRQEEDALEVTRSQSDKRSEATHTLLLVEDNLINQKVLRRQLQSRGFQVFTANNGQEAIDAVAERGQRADNGPDDRNYFDCILMDQEMPIKDGNAATQEIRQLQDEGKAGYSHILGVSANVREAQTNSMREAGMDDVISKPFKVDDLVKKVRGLVLNGGGGSKHDNRPNGASNTEEDDKSGDPKDKDGGLHPRDAERREENIRSGNERENRERGGERSRSRATVRTGNVTHQNESKTHENHS</sequence>
<feature type="compositionally biased region" description="Low complexity" evidence="8">
    <location>
        <begin position="180"/>
        <end position="190"/>
    </location>
</feature>
<dbReference type="Proteomes" id="UP000596902">
    <property type="component" value="Unassembled WGS sequence"/>
</dbReference>
<dbReference type="GO" id="GO:0005886">
    <property type="term" value="C:plasma membrane"/>
    <property type="evidence" value="ECO:0007669"/>
    <property type="project" value="TreeGrafter"/>
</dbReference>
<feature type="region of interest" description="Disordered" evidence="8">
    <location>
        <begin position="814"/>
        <end position="840"/>
    </location>
</feature>
<proteinExistence type="predicted"/>
<evidence type="ECO:0000256" key="6">
    <source>
        <dbReference type="ARBA" id="ARBA00022801"/>
    </source>
</evidence>
<dbReference type="Pfam" id="PF00072">
    <property type="entry name" value="Response_reg"/>
    <property type="match status" value="1"/>
</dbReference>
<dbReference type="Pfam" id="PF00512">
    <property type="entry name" value="HisKA"/>
    <property type="match status" value="1"/>
</dbReference>
<gene>
    <name evidence="11" type="ORF">GT037_009328</name>
</gene>
<dbReference type="InterPro" id="IPR005467">
    <property type="entry name" value="His_kinase_dom"/>
</dbReference>
<dbReference type="SMART" id="SM00388">
    <property type="entry name" value="HisKA"/>
    <property type="match status" value="1"/>
</dbReference>
<dbReference type="Pfam" id="PF02518">
    <property type="entry name" value="HATPase_c"/>
    <property type="match status" value="1"/>
</dbReference>
<dbReference type="GO" id="GO:0016787">
    <property type="term" value="F:hydrolase activity"/>
    <property type="evidence" value="ECO:0007669"/>
    <property type="project" value="UniProtKB-KW"/>
</dbReference>
<feature type="region of interest" description="Disordered" evidence="8">
    <location>
        <begin position="737"/>
        <end position="760"/>
    </location>
</feature>
<evidence type="ECO:0000256" key="3">
    <source>
        <dbReference type="ARBA" id="ARBA00022553"/>
    </source>
</evidence>
<dbReference type="SMART" id="SM00387">
    <property type="entry name" value="HATPase_c"/>
    <property type="match status" value="1"/>
</dbReference>
<feature type="compositionally biased region" description="Basic and acidic residues" evidence="8">
    <location>
        <begin position="1972"/>
        <end position="2011"/>
    </location>
</feature>
<dbReference type="Gene3D" id="3.30.565.10">
    <property type="entry name" value="Histidine kinase-like ATPase, C-terminal domain"/>
    <property type="match status" value="1"/>
</dbReference>
<evidence type="ECO:0000259" key="9">
    <source>
        <dbReference type="PROSITE" id="PS50109"/>
    </source>
</evidence>
<keyword evidence="3 7" id="KW-0597">Phosphoprotein</keyword>
<feature type="compositionally biased region" description="Basic and acidic residues" evidence="8">
    <location>
        <begin position="1740"/>
        <end position="1797"/>
    </location>
</feature>
<feature type="region of interest" description="Disordered" evidence="8">
    <location>
        <begin position="171"/>
        <end position="244"/>
    </location>
</feature>
<feature type="domain" description="Response regulatory" evidence="10">
    <location>
        <begin position="1816"/>
        <end position="1947"/>
    </location>
</feature>
<dbReference type="CDD" id="cd00082">
    <property type="entry name" value="HisKA"/>
    <property type="match status" value="1"/>
</dbReference>
<dbReference type="InterPro" id="IPR035965">
    <property type="entry name" value="PAS-like_dom_sf"/>
</dbReference>
<evidence type="ECO:0000256" key="4">
    <source>
        <dbReference type="ARBA" id="ARBA00022679"/>
    </source>
</evidence>
<dbReference type="PANTHER" id="PTHR43047">
    <property type="entry name" value="TWO-COMPONENT HISTIDINE PROTEIN KINASE"/>
    <property type="match status" value="1"/>
</dbReference>
<accession>A0A8H7EED6</accession>
<dbReference type="PRINTS" id="PR00344">
    <property type="entry name" value="BCTRLSENSOR"/>
</dbReference>
<feature type="compositionally biased region" description="Basic and acidic residues" evidence="8">
    <location>
        <begin position="1714"/>
        <end position="1724"/>
    </location>
</feature>
<feature type="region of interest" description="Disordered" evidence="8">
    <location>
        <begin position="1947"/>
        <end position="2034"/>
    </location>
</feature>
<evidence type="ECO:0000313" key="11">
    <source>
        <dbReference type="EMBL" id="KAF7672827.1"/>
    </source>
</evidence>
<dbReference type="InterPro" id="IPR001789">
    <property type="entry name" value="Sig_transdc_resp-reg_receiver"/>
</dbReference>
<dbReference type="CDD" id="cd00130">
    <property type="entry name" value="PAS"/>
    <property type="match status" value="1"/>
</dbReference>
<feature type="compositionally biased region" description="Acidic residues" evidence="8">
    <location>
        <begin position="124"/>
        <end position="135"/>
    </location>
</feature>
<dbReference type="SUPFAM" id="SSF47384">
    <property type="entry name" value="Homodimeric domain of signal transducing histidine kinase"/>
    <property type="match status" value="1"/>
</dbReference>
<name>A0A8H7EED6_9PLEO</name>
<evidence type="ECO:0000256" key="7">
    <source>
        <dbReference type="PROSITE-ProRule" id="PRU00169"/>
    </source>
</evidence>
<evidence type="ECO:0000256" key="5">
    <source>
        <dbReference type="ARBA" id="ARBA00022777"/>
    </source>
</evidence>
<dbReference type="InterPro" id="IPR003594">
    <property type="entry name" value="HATPase_dom"/>
</dbReference>
<organism evidence="11 12">
    <name type="scientific">Alternaria burnsii</name>
    <dbReference type="NCBI Taxonomy" id="1187904"/>
    <lineage>
        <taxon>Eukaryota</taxon>
        <taxon>Fungi</taxon>
        <taxon>Dikarya</taxon>
        <taxon>Ascomycota</taxon>
        <taxon>Pezizomycotina</taxon>
        <taxon>Dothideomycetes</taxon>
        <taxon>Pleosporomycetidae</taxon>
        <taxon>Pleosporales</taxon>
        <taxon>Pleosporineae</taxon>
        <taxon>Pleosporaceae</taxon>
        <taxon>Alternaria</taxon>
        <taxon>Alternaria sect. Alternaria</taxon>
    </lineage>
</organism>
<feature type="region of interest" description="Disordered" evidence="8">
    <location>
        <begin position="853"/>
        <end position="892"/>
    </location>
</feature>
<comment type="caution">
    <text evidence="11">The sequence shown here is derived from an EMBL/GenBank/DDBJ whole genome shotgun (WGS) entry which is preliminary data.</text>
</comment>
<dbReference type="EC" id="2.7.13.3" evidence="2"/>
<reference evidence="11" key="1">
    <citation type="submission" date="2020-01" db="EMBL/GenBank/DDBJ databases">
        <authorList>
            <person name="Feng Z.H.Z."/>
        </authorList>
    </citation>
    <scope>NUCLEOTIDE SEQUENCE</scope>
    <source>
        <strain evidence="11">CBS107.38</strain>
    </source>
</reference>
<feature type="domain" description="Histidine kinase" evidence="9">
    <location>
        <begin position="1394"/>
        <end position="1665"/>
    </location>
</feature>
<dbReference type="InterPro" id="IPR004358">
    <property type="entry name" value="Sig_transdc_His_kin-like_C"/>
</dbReference>
<dbReference type="GO" id="GO:0009927">
    <property type="term" value="F:histidine phosphotransfer kinase activity"/>
    <property type="evidence" value="ECO:0007669"/>
    <property type="project" value="TreeGrafter"/>
</dbReference>
<feature type="compositionally biased region" description="Basic and acidic residues" evidence="8">
    <location>
        <begin position="2025"/>
        <end position="2034"/>
    </location>
</feature>
<feature type="compositionally biased region" description="Polar residues" evidence="8">
    <location>
        <begin position="815"/>
        <end position="824"/>
    </location>
</feature>
<dbReference type="SUPFAM" id="SSF52172">
    <property type="entry name" value="CheY-like"/>
    <property type="match status" value="1"/>
</dbReference>
<dbReference type="Gene3D" id="1.10.287.130">
    <property type="match status" value="1"/>
</dbReference>
<feature type="region of interest" description="Disordered" evidence="8">
    <location>
        <begin position="1220"/>
        <end position="1246"/>
    </location>
</feature>
<dbReference type="InterPro" id="IPR036890">
    <property type="entry name" value="HATPase_C_sf"/>
</dbReference>
<keyword evidence="12" id="KW-1185">Reference proteome</keyword>
<dbReference type="EMBL" id="JAAABM010000015">
    <property type="protein sequence ID" value="KAF7672827.1"/>
    <property type="molecule type" value="Genomic_DNA"/>
</dbReference>
<keyword evidence="4" id="KW-0808">Transferase</keyword>
<dbReference type="InterPro" id="IPR011006">
    <property type="entry name" value="CheY-like_superfamily"/>
</dbReference>
<dbReference type="InterPro" id="IPR036097">
    <property type="entry name" value="HisK_dim/P_sf"/>
</dbReference>
<evidence type="ECO:0000259" key="10">
    <source>
        <dbReference type="PROSITE" id="PS50110"/>
    </source>
</evidence>
<dbReference type="GeneID" id="62207553"/>
<dbReference type="InterPro" id="IPR003661">
    <property type="entry name" value="HisK_dim/P_dom"/>
</dbReference>
<dbReference type="SUPFAM" id="SSF55874">
    <property type="entry name" value="ATPase domain of HSP90 chaperone/DNA topoisomerase II/histidine kinase"/>
    <property type="match status" value="1"/>
</dbReference>